<dbReference type="GO" id="GO:0005737">
    <property type="term" value="C:cytoplasm"/>
    <property type="evidence" value="ECO:0007669"/>
    <property type="project" value="UniProtKB-SubCell"/>
</dbReference>
<evidence type="ECO:0000256" key="1">
    <source>
        <dbReference type="ARBA" id="ARBA00004123"/>
    </source>
</evidence>
<reference evidence="7 8" key="1">
    <citation type="journal article" date="2024" name="Front Chem Biol">
        <title>Unveiling the potential of Daldinia eschscholtzii MFLUCC 19-0629 through bioactivity and bioinformatics studies for enhanced sustainable agriculture production.</title>
        <authorList>
            <person name="Brooks S."/>
            <person name="Weaver J.A."/>
            <person name="Klomchit A."/>
            <person name="Alharthi S.A."/>
            <person name="Onlamun T."/>
            <person name="Nurani R."/>
            <person name="Vong T.K."/>
            <person name="Alberti F."/>
            <person name="Greco C."/>
        </authorList>
    </citation>
    <scope>NUCLEOTIDE SEQUENCE [LARGE SCALE GENOMIC DNA]</scope>
    <source>
        <strain evidence="7">MFLUCC 19-0629</strain>
    </source>
</reference>
<dbReference type="EMBL" id="JBANMG010000002">
    <property type="protein sequence ID" value="KAK6956279.1"/>
    <property type="molecule type" value="Genomic_DNA"/>
</dbReference>
<keyword evidence="5" id="KW-0539">Nucleus</keyword>
<evidence type="ECO:0000256" key="2">
    <source>
        <dbReference type="ARBA" id="ARBA00004496"/>
    </source>
</evidence>
<dbReference type="InterPro" id="IPR013900">
    <property type="entry name" value="RNR_inhibitor"/>
</dbReference>
<evidence type="ECO:0000256" key="6">
    <source>
        <dbReference type="SAM" id="MobiDB-lite"/>
    </source>
</evidence>
<feature type="region of interest" description="Disordered" evidence="6">
    <location>
        <begin position="1"/>
        <end position="54"/>
    </location>
</feature>
<dbReference type="AlphaFoldDB" id="A0AAX6MUI0"/>
<comment type="similarity">
    <text evidence="3">Belongs to the DIF1/spd1 family.</text>
</comment>
<dbReference type="GO" id="GO:0008104">
    <property type="term" value="P:intracellular protein localization"/>
    <property type="evidence" value="ECO:0007669"/>
    <property type="project" value="TreeGrafter"/>
</dbReference>
<sequence length="309" mass="33292">MSAPRTKRQFAGAASDPAQRQITSFFTSQHPDNSSINHTSSWAQNTSDRLASPPLPASVQANLLSVGMRVRKSVPEGYKTGSYVAFGLWGEQDNSHSNKSYGSSAATMGEGRSRANAISTPRELLPFSGINKVGGLATQPEDTHTFPPSMTFDELLSLNGQPIDESLDEIYGDVPGLTSSQDSVESTGSSLSRMRTRKRSYTEDVDETPQTPGHLNLHFNPHVWGDRFDGEVSPRSVAPAGWGATNGRVIAIPRKGKFRRTKLAGAQDNVRVVGSVDGMDFEEADFLVGTPDLGCGDGSRGWEVEMSDV</sequence>
<evidence type="ECO:0000256" key="3">
    <source>
        <dbReference type="ARBA" id="ARBA00005459"/>
    </source>
</evidence>
<feature type="compositionally biased region" description="Polar residues" evidence="6">
    <location>
        <begin position="18"/>
        <end position="49"/>
    </location>
</feature>
<proteinExistence type="inferred from homology"/>
<evidence type="ECO:0000313" key="8">
    <source>
        <dbReference type="Proteomes" id="UP001369815"/>
    </source>
</evidence>
<keyword evidence="8" id="KW-1185">Reference proteome</keyword>
<dbReference type="GO" id="GO:0005634">
    <property type="term" value="C:nucleus"/>
    <property type="evidence" value="ECO:0007669"/>
    <property type="project" value="UniProtKB-SubCell"/>
</dbReference>
<feature type="region of interest" description="Disordered" evidence="6">
    <location>
        <begin position="175"/>
        <end position="216"/>
    </location>
</feature>
<keyword evidence="4" id="KW-0963">Cytoplasm</keyword>
<comment type="caution">
    <text evidence="7">The sequence shown here is derived from an EMBL/GenBank/DDBJ whole genome shotgun (WGS) entry which is preliminary data.</text>
</comment>
<gene>
    <name evidence="7" type="ORF">Daesc_001554</name>
</gene>
<dbReference type="Proteomes" id="UP001369815">
    <property type="component" value="Unassembled WGS sequence"/>
</dbReference>
<organism evidence="7 8">
    <name type="scientific">Daldinia eschscholtzii</name>
    <dbReference type="NCBI Taxonomy" id="292717"/>
    <lineage>
        <taxon>Eukaryota</taxon>
        <taxon>Fungi</taxon>
        <taxon>Dikarya</taxon>
        <taxon>Ascomycota</taxon>
        <taxon>Pezizomycotina</taxon>
        <taxon>Sordariomycetes</taxon>
        <taxon>Xylariomycetidae</taxon>
        <taxon>Xylariales</taxon>
        <taxon>Hypoxylaceae</taxon>
        <taxon>Daldinia</taxon>
    </lineage>
</organism>
<accession>A0AAX6MUI0</accession>
<feature type="compositionally biased region" description="Polar residues" evidence="6">
    <location>
        <begin position="177"/>
        <end position="193"/>
    </location>
</feature>
<name>A0AAX6MUI0_9PEZI</name>
<comment type="subcellular location">
    <subcellularLocation>
        <location evidence="2">Cytoplasm</location>
    </subcellularLocation>
    <subcellularLocation>
        <location evidence="1">Nucleus</location>
    </subcellularLocation>
</comment>
<dbReference type="Pfam" id="PF08591">
    <property type="entry name" value="RNR_inhib"/>
    <property type="match status" value="1"/>
</dbReference>
<evidence type="ECO:0000256" key="5">
    <source>
        <dbReference type="ARBA" id="ARBA00023242"/>
    </source>
</evidence>
<dbReference type="PANTHER" id="PTHR28081">
    <property type="entry name" value="DAMAGE-REGULATED IMPORT FACILITATOR 1-RELATED"/>
    <property type="match status" value="1"/>
</dbReference>
<protein>
    <submittedName>
        <fullName evidence="7">Uncharacterized protein</fullName>
    </submittedName>
</protein>
<dbReference type="GO" id="GO:1990846">
    <property type="term" value="F:ribonucleoside-diphosphate reductase inhibitor activity"/>
    <property type="evidence" value="ECO:0007669"/>
    <property type="project" value="TreeGrafter"/>
</dbReference>
<evidence type="ECO:0000256" key="4">
    <source>
        <dbReference type="ARBA" id="ARBA00022490"/>
    </source>
</evidence>
<dbReference type="PANTHER" id="PTHR28081:SF1">
    <property type="entry name" value="DAMAGE-REGULATED IMPORT FACILITATOR 1"/>
    <property type="match status" value="1"/>
</dbReference>
<evidence type="ECO:0000313" key="7">
    <source>
        <dbReference type="EMBL" id="KAK6956279.1"/>
    </source>
</evidence>